<dbReference type="SUPFAM" id="SSF49764">
    <property type="entry name" value="HSP20-like chaperones"/>
    <property type="match status" value="1"/>
</dbReference>
<comment type="similarity">
    <text evidence="1 2">Belongs to the small heat shock protein (HSP20) family.</text>
</comment>
<dbReference type="InterPro" id="IPR008978">
    <property type="entry name" value="HSP20-like_chaperone"/>
</dbReference>
<evidence type="ECO:0000256" key="2">
    <source>
        <dbReference type="RuleBase" id="RU003616"/>
    </source>
</evidence>
<evidence type="ECO:0000259" key="3">
    <source>
        <dbReference type="PROSITE" id="PS01031"/>
    </source>
</evidence>
<evidence type="ECO:0000313" key="5">
    <source>
        <dbReference type="Proteomes" id="UP000318081"/>
    </source>
</evidence>
<evidence type="ECO:0000256" key="1">
    <source>
        <dbReference type="PROSITE-ProRule" id="PRU00285"/>
    </source>
</evidence>
<dbReference type="PROSITE" id="PS01031">
    <property type="entry name" value="SHSP"/>
    <property type="match status" value="1"/>
</dbReference>
<dbReference type="EMBL" id="CP036432">
    <property type="protein sequence ID" value="QDV86033.1"/>
    <property type="molecule type" value="Genomic_DNA"/>
</dbReference>
<organism evidence="4 5">
    <name type="scientific">Stieleria magnilauensis</name>
    <dbReference type="NCBI Taxonomy" id="2527963"/>
    <lineage>
        <taxon>Bacteria</taxon>
        <taxon>Pseudomonadati</taxon>
        <taxon>Planctomycetota</taxon>
        <taxon>Planctomycetia</taxon>
        <taxon>Pirellulales</taxon>
        <taxon>Pirellulaceae</taxon>
        <taxon>Stieleria</taxon>
    </lineage>
</organism>
<reference evidence="4 5" key="1">
    <citation type="submission" date="2019-02" db="EMBL/GenBank/DDBJ databases">
        <title>Deep-cultivation of Planctomycetes and their phenomic and genomic characterization uncovers novel biology.</title>
        <authorList>
            <person name="Wiegand S."/>
            <person name="Jogler M."/>
            <person name="Boedeker C."/>
            <person name="Pinto D."/>
            <person name="Vollmers J."/>
            <person name="Rivas-Marin E."/>
            <person name="Kohn T."/>
            <person name="Peeters S.H."/>
            <person name="Heuer A."/>
            <person name="Rast P."/>
            <person name="Oberbeckmann S."/>
            <person name="Bunk B."/>
            <person name="Jeske O."/>
            <person name="Meyerdierks A."/>
            <person name="Storesund J.E."/>
            <person name="Kallscheuer N."/>
            <person name="Luecker S."/>
            <person name="Lage O.M."/>
            <person name="Pohl T."/>
            <person name="Merkel B.J."/>
            <person name="Hornburger P."/>
            <person name="Mueller R.-W."/>
            <person name="Bruemmer F."/>
            <person name="Labrenz M."/>
            <person name="Spormann A.M."/>
            <person name="Op den Camp H."/>
            <person name="Overmann J."/>
            <person name="Amann R."/>
            <person name="Jetten M.S.M."/>
            <person name="Mascher T."/>
            <person name="Medema M.H."/>
            <person name="Devos D.P."/>
            <person name="Kaster A.-K."/>
            <person name="Ovreas L."/>
            <person name="Rohde M."/>
            <person name="Galperin M.Y."/>
            <person name="Jogler C."/>
        </authorList>
    </citation>
    <scope>NUCLEOTIDE SEQUENCE [LARGE SCALE GENOMIC DNA]</scope>
    <source>
        <strain evidence="4 5">TBK1r</strain>
    </source>
</reference>
<proteinExistence type="inferred from homology"/>
<dbReference type="Gene3D" id="2.60.40.790">
    <property type="match status" value="1"/>
</dbReference>
<dbReference type="Pfam" id="PF00011">
    <property type="entry name" value="HSP20"/>
    <property type="match status" value="1"/>
</dbReference>
<dbReference type="Proteomes" id="UP000318081">
    <property type="component" value="Chromosome"/>
</dbReference>
<feature type="domain" description="SHSP" evidence="3">
    <location>
        <begin position="38"/>
        <end position="149"/>
    </location>
</feature>
<dbReference type="InterPro" id="IPR031107">
    <property type="entry name" value="Small_HSP"/>
</dbReference>
<dbReference type="CDD" id="cd06464">
    <property type="entry name" value="ACD_sHsps-like"/>
    <property type="match status" value="1"/>
</dbReference>
<gene>
    <name evidence="4" type="primary">hspA_3</name>
    <name evidence="4" type="ORF">TBK1r_50500</name>
</gene>
<evidence type="ECO:0000313" key="4">
    <source>
        <dbReference type="EMBL" id="QDV86033.1"/>
    </source>
</evidence>
<dbReference type="PANTHER" id="PTHR11527">
    <property type="entry name" value="HEAT-SHOCK PROTEIN 20 FAMILY MEMBER"/>
    <property type="match status" value="1"/>
</dbReference>
<protein>
    <submittedName>
        <fullName evidence="4">Spore protein SP21</fullName>
    </submittedName>
</protein>
<dbReference type="RefSeq" id="WP_419580340.1">
    <property type="nucleotide sequence ID" value="NZ_CP036432.1"/>
</dbReference>
<sequence length="149" mass="16893">MSGFSSTLSRSIGPSVLGVASREMDELFDRLFASGGNGKTKPWWPLMSVWEEGDHYHLELDLPGLANDDIEVTFEEGRLKIAASRTRPESEKRSYLHDERHWGDFSRLVSIPDSVDPESIEADYQNGVLHLLLKKRSEVLPKRIKINAK</sequence>
<accession>A0ABX5XVG7</accession>
<dbReference type="InterPro" id="IPR002068">
    <property type="entry name" value="A-crystallin/Hsp20_dom"/>
</dbReference>
<name>A0ABX5XVG7_9BACT</name>
<keyword evidence="5" id="KW-1185">Reference proteome</keyword>